<sequence>MARRKDHTREELTRLTIDAGRKLVMDRGPAALTARNVAKAIGYTPGTLYNLFDNIDGLAAAINIGSMTSFAETLEGIASENPGAEVRLRKISQAYLDFHRDSPHLWSLLFAVPVDHHSEAYHQAIHRIFDQVVQAVRPLSSDKGTARRKAKVLWSGLHGICLLNQSGKLNVRENDAASVLVATFLEQFLKQ</sequence>
<protein>
    <recommendedName>
        <fullName evidence="5">HTH tetR-type domain-containing protein</fullName>
    </recommendedName>
</protein>
<evidence type="ECO:0000313" key="6">
    <source>
        <dbReference type="EMBL" id="PXA04943.1"/>
    </source>
</evidence>
<dbReference type="PANTHER" id="PTHR30055">
    <property type="entry name" value="HTH-TYPE TRANSCRIPTIONAL REGULATOR RUTR"/>
    <property type="match status" value="1"/>
</dbReference>
<dbReference type="Proteomes" id="UP000247099">
    <property type="component" value="Unassembled WGS sequence"/>
</dbReference>
<dbReference type="EMBL" id="QHJQ01000002">
    <property type="protein sequence ID" value="PXA04943.1"/>
    <property type="molecule type" value="Genomic_DNA"/>
</dbReference>
<name>A0A317ZL54_9BACT</name>
<keyword evidence="3" id="KW-0804">Transcription</keyword>
<dbReference type="InterPro" id="IPR050109">
    <property type="entry name" value="HTH-type_TetR-like_transc_reg"/>
</dbReference>
<evidence type="ECO:0000256" key="3">
    <source>
        <dbReference type="ARBA" id="ARBA00023163"/>
    </source>
</evidence>
<gene>
    <name evidence="6" type="ORF">DDZ13_02975</name>
</gene>
<proteinExistence type="predicted"/>
<evidence type="ECO:0000256" key="4">
    <source>
        <dbReference type="PROSITE-ProRule" id="PRU00335"/>
    </source>
</evidence>
<dbReference type="Pfam" id="PF13305">
    <property type="entry name" value="TetR_C_33"/>
    <property type="match status" value="1"/>
</dbReference>
<dbReference type="InParanoid" id="A0A317ZL54"/>
<dbReference type="AlphaFoldDB" id="A0A317ZL54"/>
<evidence type="ECO:0000259" key="5">
    <source>
        <dbReference type="PROSITE" id="PS50977"/>
    </source>
</evidence>
<dbReference type="OrthoDB" id="9780939at2"/>
<reference evidence="6 7" key="1">
    <citation type="submission" date="2018-05" db="EMBL/GenBank/DDBJ databases">
        <title>Coraliomargarita sinensis sp. nov., isolated from a marine solar saltern.</title>
        <authorList>
            <person name="Zhou L.Y."/>
        </authorList>
    </citation>
    <scope>NUCLEOTIDE SEQUENCE [LARGE SCALE GENOMIC DNA]</scope>
    <source>
        <strain evidence="6 7">WN38</strain>
    </source>
</reference>
<keyword evidence="2 4" id="KW-0238">DNA-binding</keyword>
<dbReference type="InterPro" id="IPR009057">
    <property type="entry name" value="Homeodomain-like_sf"/>
</dbReference>
<dbReference type="SUPFAM" id="SSF46689">
    <property type="entry name" value="Homeodomain-like"/>
    <property type="match status" value="1"/>
</dbReference>
<dbReference type="GO" id="GO:0003700">
    <property type="term" value="F:DNA-binding transcription factor activity"/>
    <property type="evidence" value="ECO:0007669"/>
    <property type="project" value="TreeGrafter"/>
</dbReference>
<evidence type="ECO:0000256" key="2">
    <source>
        <dbReference type="ARBA" id="ARBA00023125"/>
    </source>
</evidence>
<dbReference type="Pfam" id="PF00440">
    <property type="entry name" value="TetR_N"/>
    <property type="match status" value="1"/>
</dbReference>
<dbReference type="Gene3D" id="1.10.357.10">
    <property type="entry name" value="Tetracycline Repressor, domain 2"/>
    <property type="match status" value="1"/>
</dbReference>
<comment type="caution">
    <text evidence="6">The sequence shown here is derived from an EMBL/GenBank/DDBJ whole genome shotgun (WGS) entry which is preliminary data.</text>
</comment>
<organism evidence="6 7">
    <name type="scientific">Coraliomargarita sinensis</name>
    <dbReference type="NCBI Taxonomy" id="2174842"/>
    <lineage>
        <taxon>Bacteria</taxon>
        <taxon>Pseudomonadati</taxon>
        <taxon>Verrucomicrobiota</taxon>
        <taxon>Opitutia</taxon>
        <taxon>Puniceicoccales</taxon>
        <taxon>Coraliomargaritaceae</taxon>
        <taxon>Coraliomargarita</taxon>
    </lineage>
</organism>
<keyword evidence="1" id="KW-0805">Transcription regulation</keyword>
<dbReference type="GO" id="GO:0000976">
    <property type="term" value="F:transcription cis-regulatory region binding"/>
    <property type="evidence" value="ECO:0007669"/>
    <property type="project" value="TreeGrafter"/>
</dbReference>
<evidence type="ECO:0000313" key="7">
    <source>
        <dbReference type="Proteomes" id="UP000247099"/>
    </source>
</evidence>
<dbReference type="PROSITE" id="PS50977">
    <property type="entry name" value="HTH_TETR_2"/>
    <property type="match status" value="1"/>
</dbReference>
<dbReference type="SUPFAM" id="SSF48498">
    <property type="entry name" value="Tetracyclin repressor-like, C-terminal domain"/>
    <property type="match status" value="1"/>
</dbReference>
<accession>A0A317ZL54</accession>
<dbReference type="InterPro" id="IPR025996">
    <property type="entry name" value="MT1864/Rv1816-like_C"/>
</dbReference>
<dbReference type="InterPro" id="IPR001647">
    <property type="entry name" value="HTH_TetR"/>
</dbReference>
<feature type="DNA-binding region" description="H-T-H motif" evidence="4">
    <location>
        <begin position="33"/>
        <end position="52"/>
    </location>
</feature>
<evidence type="ECO:0000256" key="1">
    <source>
        <dbReference type="ARBA" id="ARBA00023015"/>
    </source>
</evidence>
<dbReference type="InterPro" id="IPR036271">
    <property type="entry name" value="Tet_transcr_reg_TetR-rel_C_sf"/>
</dbReference>
<feature type="domain" description="HTH tetR-type" evidence="5">
    <location>
        <begin position="10"/>
        <end position="70"/>
    </location>
</feature>
<dbReference type="PANTHER" id="PTHR30055:SF234">
    <property type="entry name" value="HTH-TYPE TRANSCRIPTIONAL REGULATOR BETI"/>
    <property type="match status" value="1"/>
</dbReference>
<keyword evidence="7" id="KW-1185">Reference proteome</keyword>
<dbReference type="RefSeq" id="WP_110129944.1">
    <property type="nucleotide sequence ID" value="NZ_QHJQ01000002.1"/>
</dbReference>